<comment type="caution">
    <text evidence="8">The sequence shown here is derived from an EMBL/GenBank/DDBJ whole genome shotgun (WGS) entry which is preliminary data.</text>
</comment>
<evidence type="ECO:0000256" key="4">
    <source>
        <dbReference type="ARBA" id="ARBA00022857"/>
    </source>
</evidence>
<dbReference type="PROSITE" id="PS01162">
    <property type="entry name" value="QOR_ZETA_CRYSTAL"/>
    <property type="match status" value="1"/>
</dbReference>
<dbReference type="eggNOG" id="COG0604">
    <property type="taxonomic scope" value="Bacteria"/>
</dbReference>
<dbReference type="InterPro" id="IPR013154">
    <property type="entry name" value="ADH-like_N"/>
</dbReference>
<dbReference type="Proteomes" id="UP000030416">
    <property type="component" value="Unassembled WGS sequence"/>
</dbReference>
<comment type="subunit">
    <text evidence="2">Homotetramer.</text>
</comment>
<evidence type="ECO:0000256" key="2">
    <source>
        <dbReference type="ARBA" id="ARBA00011881"/>
    </source>
</evidence>
<dbReference type="Gene3D" id="3.90.180.10">
    <property type="entry name" value="Medium-chain alcohol dehydrogenases, catalytic domain"/>
    <property type="match status" value="1"/>
</dbReference>
<dbReference type="GO" id="GO:0005829">
    <property type="term" value="C:cytosol"/>
    <property type="evidence" value="ECO:0007669"/>
    <property type="project" value="TreeGrafter"/>
</dbReference>
<evidence type="ECO:0000259" key="7">
    <source>
        <dbReference type="SMART" id="SM00829"/>
    </source>
</evidence>
<dbReference type="GO" id="GO:0003730">
    <property type="term" value="F:mRNA 3'-UTR binding"/>
    <property type="evidence" value="ECO:0007669"/>
    <property type="project" value="TreeGrafter"/>
</dbReference>
<keyword evidence="4" id="KW-0521">NADP</keyword>
<gene>
    <name evidence="8" type="ORF">CD29_19165</name>
</gene>
<comment type="subcellular location">
    <subcellularLocation>
        <location evidence="1">Cytoplasm</location>
    </subcellularLocation>
</comment>
<dbReference type="OrthoDB" id="9787435at2"/>
<dbReference type="AlphaFoldDB" id="A0A0A3HQZ2"/>
<evidence type="ECO:0000256" key="3">
    <source>
        <dbReference type="ARBA" id="ARBA00022490"/>
    </source>
</evidence>
<name>A0A0A3HQZ2_9BACL</name>
<dbReference type="InterPro" id="IPR013149">
    <property type="entry name" value="ADH-like_C"/>
</dbReference>
<keyword evidence="6" id="KW-0007">Acetylation</keyword>
<accession>A0A0A3HQZ2</accession>
<dbReference type="InterPro" id="IPR036291">
    <property type="entry name" value="NAD(P)-bd_dom_sf"/>
</dbReference>
<keyword evidence="3" id="KW-0963">Cytoplasm</keyword>
<dbReference type="FunFam" id="3.40.50.720:FF:000244">
    <property type="entry name" value="quinone oxidoreductase"/>
    <property type="match status" value="1"/>
</dbReference>
<dbReference type="PANTHER" id="PTHR44154">
    <property type="entry name" value="QUINONE OXIDOREDUCTASE"/>
    <property type="match status" value="1"/>
</dbReference>
<dbReference type="PANTHER" id="PTHR44154:SF1">
    <property type="entry name" value="QUINONE OXIDOREDUCTASE"/>
    <property type="match status" value="1"/>
</dbReference>
<protein>
    <submittedName>
        <fullName evidence="8">Quinone oxidoreductase</fullName>
    </submittedName>
</protein>
<reference evidence="8 9" key="1">
    <citation type="submission" date="2014-02" db="EMBL/GenBank/DDBJ databases">
        <title>Draft genome sequence of Lysinibacillus manganicus DSM 26584T.</title>
        <authorList>
            <person name="Zhang F."/>
            <person name="Wang G."/>
            <person name="Zhang L."/>
        </authorList>
    </citation>
    <scope>NUCLEOTIDE SEQUENCE [LARGE SCALE GENOMIC DNA]</scope>
    <source>
        <strain evidence="8 9">DSM 26584</strain>
    </source>
</reference>
<dbReference type="InterPro" id="IPR020843">
    <property type="entry name" value="ER"/>
</dbReference>
<dbReference type="SUPFAM" id="SSF51735">
    <property type="entry name" value="NAD(P)-binding Rossmann-fold domains"/>
    <property type="match status" value="1"/>
</dbReference>
<dbReference type="GO" id="GO:0008270">
    <property type="term" value="F:zinc ion binding"/>
    <property type="evidence" value="ECO:0007669"/>
    <property type="project" value="InterPro"/>
</dbReference>
<dbReference type="STRING" id="1384049.CD29_19165"/>
<evidence type="ECO:0000313" key="8">
    <source>
        <dbReference type="EMBL" id="KGR73650.1"/>
    </source>
</evidence>
<evidence type="ECO:0000256" key="1">
    <source>
        <dbReference type="ARBA" id="ARBA00004496"/>
    </source>
</evidence>
<sequence>MKAIQVTQFGGPEQLVYTEVEDVVAGKGEVCVRLYAAGVNPSDTYTLTGTYAFSIPQLPYTPGLDGAGIVEAVGEGVTNVQVGDRVFVASLTRGKSTGTLAEKIVCDPSFVHPLPEQVSFEQGAALGVPALTAYRALFQRARIKPGQWVLIHGASGGVGLQAVQMAKSHGAKVIGTASKPEGKSLVEQAGADVVIDHVTESTIEEVLALTDGNGPDVIIEFLANVNLETDLKMVARFGTIVVIGNRGSIEINPRLAMQKECDILATALWNAPKDEYEQSIHGVIGMLESGALRPIIGTSLPLQHASDAFEQLAKGVGNGKLVLTID</sequence>
<evidence type="ECO:0000256" key="6">
    <source>
        <dbReference type="ARBA" id="ARBA00022990"/>
    </source>
</evidence>
<dbReference type="GO" id="GO:0003960">
    <property type="term" value="F:quinone reductase (NADPH) activity"/>
    <property type="evidence" value="ECO:0007669"/>
    <property type="project" value="TreeGrafter"/>
</dbReference>
<dbReference type="InterPro" id="IPR051603">
    <property type="entry name" value="Zinc-ADH_QOR/CCCR"/>
</dbReference>
<dbReference type="InterPro" id="IPR011032">
    <property type="entry name" value="GroES-like_sf"/>
</dbReference>
<dbReference type="CDD" id="cd08253">
    <property type="entry name" value="zeta_crystallin"/>
    <property type="match status" value="1"/>
</dbReference>
<feature type="domain" description="Enoyl reductase (ER)" evidence="7">
    <location>
        <begin position="10"/>
        <end position="323"/>
    </location>
</feature>
<dbReference type="Pfam" id="PF08240">
    <property type="entry name" value="ADH_N"/>
    <property type="match status" value="1"/>
</dbReference>
<dbReference type="GO" id="GO:0070402">
    <property type="term" value="F:NADPH binding"/>
    <property type="evidence" value="ECO:0007669"/>
    <property type="project" value="TreeGrafter"/>
</dbReference>
<evidence type="ECO:0000313" key="9">
    <source>
        <dbReference type="Proteomes" id="UP000030416"/>
    </source>
</evidence>
<dbReference type="Pfam" id="PF00107">
    <property type="entry name" value="ADH_zinc_N"/>
    <property type="match status" value="1"/>
</dbReference>
<dbReference type="SMART" id="SM00829">
    <property type="entry name" value="PKS_ER"/>
    <property type="match status" value="1"/>
</dbReference>
<dbReference type="Gene3D" id="3.40.50.720">
    <property type="entry name" value="NAD(P)-binding Rossmann-like Domain"/>
    <property type="match status" value="1"/>
</dbReference>
<dbReference type="EMBL" id="JPVN01000040">
    <property type="protein sequence ID" value="KGR73650.1"/>
    <property type="molecule type" value="Genomic_DNA"/>
</dbReference>
<keyword evidence="9" id="KW-1185">Reference proteome</keyword>
<dbReference type="InterPro" id="IPR002364">
    <property type="entry name" value="Quin_OxRdtase/zeta-crystal_CS"/>
</dbReference>
<dbReference type="SUPFAM" id="SSF50129">
    <property type="entry name" value="GroES-like"/>
    <property type="match status" value="1"/>
</dbReference>
<organism evidence="8 9">
    <name type="scientific">Ureibacillus manganicus DSM 26584</name>
    <dbReference type="NCBI Taxonomy" id="1384049"/>
    <lineage>
        <taxon>Bacteria</taxon>
        <taxon>Bacillati</taxon>
        <taxon>Bacillota</taxon>
        <taxon>Bacilli</taxon>
        <taxon>Bacillales</taxon>
        <taxon>Caryophanaceae</taxon>
        <taxon>Ureibacillus</taxon>
    </lineage>
</organism>
<keyword evidence="5" id="KW-0694">RNA-binding</keyword>
<proteinExistence type="predicted"/>
<evidence type="ECO:0000256" key="5">
    <source>
        <dbReference type="ARBA" id="ARBA00022884"/>
    </source>
</evidence>
<dbReference type="RefSeq" id="WP_036190179.1">
    <property type="nucleotide sequence ID" value="NZ_AVDA01000040.1"/>
</dbReference>